<dbReference type="InterPro" id="IPR011577">
    <property type="entry name" value="Cyt_b561_bac/Ni-Hgenase"/>
</dbReference>
<dbReference type="Pfam" id="PF01292">
    <property type="entry name" value="Ni_hydr_CYTB"/>
    <property type="match status" value="1"/>
</dbReference>
<evidence type="ECO:0000256" key="1">
    <source>
        <dbReference type="ARBA" id="ARBA00001970"/>
    </source>
</evidence>
<feature type="domain" description="Cytochrome b561 bacterial/Ni-hydrogenase" evidence="14">
    <location>
        <begin position="8"/>
        <end position="181"/>
    </location>
</feature>
<dbReference type="GO" id="GO:0046872">
    <property type="term" value="F:metal ion binding"/>
    <property type="evidence" value="ECO:0007669"/>
    <property type="project" value="UniProtKB-KW"/>
</dbReference>
<keyword evidence="5" id="KW-0349">Heme</keyword>
<dbReference type="GO" id="GO:0022904">
    <property type="term" value="P:respiratory electron transport chain"/>
    <property type="evidence" value="ECO:0007669"/>
    <property type="project" value="InterPro"/>
</dbReference>
<keyword evidence="9 13" id="KW-1133">Transmembrane helix</keyword>
<dbReference type="InterPro" id="IPR052168">
    <property type="entry name" value="Cytochrome_b561_oxidase"/>
</dbReference>
<keyword evidence="16" id="KW-1185">Reference proteome</keyword>
<dbReference type="PANTHER" id="PTHR30529">
    <property type="entry name" value="CYTOCHROME B561"/>
    <property type="match status" value="1"/>
</dbReference>
<keyword evidence="7" id="KW-0479">Metal-binding</keyword>
<evidence type="ECO:0000256" key="10">
    <source>
        <dbReference type="ARBA" id="ARBA00023004"/>
    </source>
</evidence>
<reference evidence="15 16" key="1">
    <citation type="submission" date="2020-08" db="EMBL/GenBank/DDBJ databases">
        <title>Genomic Encyclopedia of Type Strains, Phase III (KMG-III): the genomes of soil and plant-associated and newly described type strains.</title>
        <authorList>
            <person name="Whitman W."/>
        </authorList>
    </citation>
    <scope>NUCLEOTIDE SEQUENCE [LARGE SCALE GENOMIC DNA]</scope>
    <source>
        <strain evidence="15 16">CECT 8897</strain>
    </source>
</reference>
<evidence type="ECO:0000256" key="11">
    <source>
        <dbReference type="ARBA" id="ARBA00023136"/>
    </source>
</evidence>
<evidence type="ECO:0000256" key="4">
    <source>
        <dbReference type="ARBA" id="ARBA00022475"/>
    </source>
</evidence>
<keyword evidence="11 13" id="KW-0472">Membrane</keyword>
<evidence type="ECO:0000256" key="5">
    <source>
        <dbReference type="ARBA" id="ARBA00022617"/>
    </source>
</evidence>
<comment type="cofactor">
    <cofactor evidence="1">
        <name>heme b</name>
        <dbReference type="ChEBI" id="CHEBI:60344"/>
    </cofactor>
</comment>
<dbReference type="GO" id="GO:0009055">
    <property type="term" value="F:electron transfer activity"/>
    <property type="evidence" value="ECO:0007669"/>
    <property type="project" value="InterPro"/>
</dbReference>
<evidence type="ECO:0000256" key="2">
    <source>
        <dbReference type="ARBA" id="ARBA00004651"/>
    </source>
</evidence>
<evidence type="ECO:0000256" key="8">
    <source>
        <dbReference type="ARBA" id="ARBA00022982"/>
    </source>
</evidence>
<dbReference type="GO" id="GO:0020037">
    <property type="term" value="F:heme binding"/>
    <property type="evidence" value="ECO:0007669"/>
    <property type="project" value="TreeGrafter"/>
</dbReference>
<keyword evidence="4" id="KW-1003">Cell membrane</keyword>
<dbReference type="EMBL" id="JACHXD010000001">
    <property type="protein sequence ID" value="MBB3117575.1"/>
    <property type="molecule type" value="Genomic_DNA"/>
</dbReference>
<dbReference type="InterPro" id="IPR016174">
    <property type="entry name" value="Di-haem_cyt_TM"/>
</dbReference>
<dbReference type="Proteomes" id="UP000541535">
    <property type="component" value="Unassembled WGS sequence"/>
</dbReference>
<organism evidence="15 16">
    <name type="scientific">Pseudoduganella violacea</name>
    <dbReference type="NCBI Taxonomy" id="1715466"/>
    <lineage>
        <taxon>Bacteria</taxon>
        <taxon>Pseudomonadati</taxon>
        <taxon>Pseudomonadota</taxon>
        <taxon>Betaproteobacteria</taxon>
        <taxon>Burkholderiales</taxon>
        <taxon>Oxalobacteraceae</taxon>
        <taxon>Telluria group</taxon>
        <taxon>Pseudoduganella</taxon>
    </lineage>
</organism>
<comment type="caution">
    <text evidence="15">The sequence shown here is derived from an EMBL/GenBank/DDBJ whole genome shotgun (WGS) entry which is preliminary data.</text>
</comment>
<sequence length="185" mass="20389">MDTEKKLSGLTIALHWLVALSILTLCGVGIYMVQSEAWPLYHIHKSIGLLIFALIIARVAWRLLNGLPKPVREFSRFEHLAAKTVHWLLLLGTLAMPLTGMLFSGASGHGFGIFSWEIFPANYAPDKPGQAIPLSAAWSDLGQALHGYLGYLLLALIVLHVAGALKHHILDKDHTLSRMLGRRAE</sequence>
<gene>
    <name evidence="15" type="ORF">FHS03_000594</name>
</gene>
<dbReference type="GO" id="GO:0005886">
    <property type="term" value="C:plasma membrane"/>
    <property type="evidence" value="ECO:0007669"/>
    <property type="project" value="UniProtKB-SubCell"/>
</dbReference>
<proteinExistence type="inferred from homology"/>
<feature type="transmembrane region" description="Helical" evidence="13">
    <location>
        <begin position="46"/>
        <end position="64"/>
    </location>
</feature>
<accession>A0A7W5FSB9</accession>
<dbReference type="PANTHER" id="PTHR30529:SF7">
    <property type="entry name" value="CYTOCHROME B561 BACTERIAL_NI-HYDROGENASE DOMAIN-CONTAINING PROTEIN"/>
    <property type="match status" value="1"/>
</dbReference>
<comment type="similarity">
    <text evidence="12">Belongs to the cytochrome b561 family.</text>
</comment>
<evidence type="ECO:0000256" key="9">
    <source>
        <dbReference type="ARBA" id="ARBA00022989"/>
    </source>
</evidence>
<feature type="transmembrane region" description="Helical" evidence="13">
    <location>
        <begin position="12"/>
        <end position="34"/>
    </location>
</feature>
<keyword evidence="8" id="KW-0249">Electron transport</keyword>
<dbReference type="Gene3D" id="1.20.950.20">
    <property type="entry name" value="Transmembrane di-heme cytochromes, Chain C"/>
    <property type="match status" value="1"/>
</dbReference>
<evidence type="ECO:0000256" key="13">
    <source>
        <dbReference type="SAM" id="Phobius"/>
    </source>
</evidence>
<dbReference type="RefSeq" id="WP_183439504.1">
    <property type="nucleotide sequence ID" value="NZ_JACHXD010000001.1"/>
</dbReference>
<evidence type="ECO:0000256" key="6">
    <source>
        <dbReference type="ARBA" id="ARBA00022692"/>
    </source>
</evidence>
<keyword evidence="6 13" id="KW-0812">Transmembrane</keyword>
<keyword evidence="10" id="KW-0408">Iron</keyword>
<comment type="subcellular location">
    <subcellularLocation>
        <location evidence="2">Cell membrane</location>
        <topology evidence="2">Multi-pass membrane protein</topology>
    </subcellularLocation>
</comment>
<name>A0A7W5FSB9_9BURK</name>
<feature type="transmembrane region" description="Helical" evidence="13">
    <location>
        <begin position="148"/>
        <end position="169"/>
    </location>
</feature>
<evidence type="ECO:0000313" key="16">
    <source>
        <dbReference type="Proteomes" id="UP000541535"/>
    </source>
</evidence>
<evidence type="ECO:0000256" key="3">
    <source>
        <dbReference type="ARBA" id="ARBA00022448"/>
    </source>
</evidence>
<feature type="transmembrane region" description="Helical" evidence="13">
    <location>
        <begin position="85"/>
        <end position="106"/>
    </location>
</feature>
<protein>
    <submittedName>
        <fullName evidence="15">Cytochrome b561</fullName>
    </submittedName>
</protein>
<dbReference type="AlphaFoldDB" id="A0A7W5FSB9"/>
<evidence type="ECO:0000256" key="12">
    <source>
        <dbReference type="ARBA" id="ARBA00037975"/>
    </source>
</evidence>
<dbReference type="SUPFAM" id="SSF81342">
    <property type="entry name" value="Transmembrane di-heme cytochromes"/>
    <property type="match status" value="1"/>
</dbReference>
<evidence type="ECO:0000313" key="15">
    <source>
        <dbReference type="EMBL" id="MBB3117575.1"/>
    </source>
</evidence>
<keyword evidence="3" id="KW-0813">Transport</keyword>
<evidence type="ECO:0000256" key="7">
    <source>
        <dbReference type="ARBA" id="ARBA00022723"/>
    </source>
</evidence>
<evidence type="ECO:0000259" key="14">
    <source>
        <dbReference type="Pfam" id="PF01292"/>
    </source>
</evidence>